<reference evidence="3" key="1">
    <citation type="journal article" date="2014" name="DNA Res.">
        <title>A complete view of the genetic diversity of the Escherichia coli O-antigen biosynthesis gene cluster.</title>
        <authorList>
            <person name="Iguchi A."/>
            <person name="Iyoda S."/>
            <person name="Kikuchi T."/>
            <person name="Ogura Y."/>
            <person name="Katsura K."/>
            <person name="Ohnishi M."/>
            <person name="Hayashi T."/>
            <person name="Thomson N.R."/>
        </authorList>
    </citation>
    <scope>NUCLEOTIDE SEQUENCE</scope>
    <source>
        <strain evidence="3">E71</strain>
    </source>
</reference>
<keyword evidence="1" id="KW-0328">Glycosyltransferase</keyword>
<accession>A0A0B1A9A9</accession>
<dbReference type="EMBL" id="JABUPU010000018">
    <property type="protein sequence ID" value="NYP86369.1"/>
    <property type="molecule type" value="Genomic_DNA"/>
</dbReference>
<evidence type="ECO:0000256" key="2">
    <source>
        <dbReference type="ARBA" id="ARBA00022679"/>
    </source>
</evidence>
<dbReference type="GO" id="GO:0016758">
    <property type="term" value="F:hexosyltransferase activity"/>
    <property type="evidence" value="ECO:0007669"/>
    <property type="project" value="TreeGrafter"/>
</dbReference>
<dbReference type="EMBL" id="JABUPJ010000010">
    <property type="protein sequence ID" value="NYQ39028.1"/>
    <property type="molecule type" value="Genomic_DNA"/>
</dbReference>
<proteinExistence type="predicted"/>
<keyword evidence="2 3" id="KW-0808">Transferase</keyword>
<dbReference type="PANTHER" id="PTHR34136:SF1">
    <property type="entry name" value="UDP-N-ACETYL-D-MANNOSAMINURONIC ACID TRANSFERASE"/>
    <property type="match status" value="1"/>
</dbReference>
<dbReference type="AlphaFoldDB" id="A0A0B1A9A9"/>
<evidence type="ECO:0000256" key="1">
    <source>
        <dbReference type="ARBA" id="ARBA00022676"/>
    </source>
</evidence>
<dbReference type="Proteomes" id="UP000517067">
    <property type="component" value="Unassembled WGS sequence"/>
</dbReference>
<protein>
    <submittedName>
        <fullName evidence="3">Putative glycosyltransferase</fullName>
    </submittedName>
    <submittedName>
        <fullName evidence="4">WecB/TagA/CpsF family glycosyltransferase</fullName>
    </submittedName>
</protein>
<evidence type="ECO:0000313" key="4">
    <source>
        <dbReference type="EMBL" id="NYP86369.1"/>
    </source>
</evidence>
<evidence type="ECO:0000313" key="3">
    <source>
        <dbReference type="EMBL" id="BAQ01239.1"/>
    </source>
</evidence>
<name>A0A0B1A9A9_ECOLX</name>
<dbReference type="PANTHER" id="PTHR34136">
    <property type="match status" value="1"/>
</dbReference>
<dbReference type="RefSeq" id="WP_032172817.1">
    <property type="nucleotide sequence ID" value="NZ_AP021893.1"/>
</dbReference>
<dbReference type="EMBL" id="AB812032">
    <property type="protein sequence ID" value="BAQ01239.1"/>
    <property type="molecule type" value="Genomic_DNA"/>
</dbReference>
<dbReference type="Pfam" id="PF03808">
    <property type="entry name" value="Glyco_tran_WecG"/>
    <property type="match status" value="1"/>
</dbReference>
<evidence type="ECO:0000313" key="6">
    <source>
        <dbReference type="Proteomes" id="UP000517067"/>
    </source>
</evidence>
<evidence type="ECO:0000313" key="5">
    <source>
        <dbReference type="EMBL" id="NYQ39028.1"/>
    </source>
</evidence>
<gene>
    <name evidence="5" type="ORF">G4A38_10450</name>
    <name evidence="4" type="ORF">G4A47_14305</name>
</gene>
<sequence>MFKKERILGFEIVNANVEEIVQFALVTKNITVINTINPHSYIVSKSDSFFRQSLIDSDFLIPDGSGICLASKLINGRKLKKIAGYDVFFNAMKQLNMSDGKVYFLGSSELVLEKIKCNMYNDFPNILIKTLSPPFKSTFSVNEINDFVEDINKFSPDAVFVGLTAPKQEKLIHEIKKRINTKLISGVGAVFDFYAGTITRPSQLWIDLHLEWLIRFLGEPKRLWRRNFISTPLFLIDVTKEKIIKNIK</sequence>
<dbReference type="CDD" id="cd06533">
    <property type="entry name" value="Glyco_transf_WecG_TagA"/>
    <property type="match status" value="1"/>
</dbReference>
<dbReference type="Proteomes" id="UP000540485">
    <property type="component" value="Unassembled WGS sequence"/>
</dbReference>
<dbReference type="NCBIfam" id="TIGR00696">
    <property type="entry name" value="wecG_tagA_cpsF"/>
    <property type="match status" value="1"/>
</dbReference>
<dbReference type="InterPro" id="IPR004629">
    <property type="entry name" value="WecG_TagA_CpsF"/>
</dbReference>
<organism evidence="3">
    <name type="scientific">Escherichia coli</name>
    <dbReference type="NCBI Taxonomy" id="562"/>
    <lineage>
        <taxon>Bacteria</taxon>
        <taxon>Pseudomonadati</taxon>
        <taxon>Pseudomonadota</taxon>
        <taxon>Gammaproteobacteria</taxon>
        <taxon>Enterobacterales</taxon>
        <taxon>Enterobacteriaceae</taxon>
        <taxon>Escherichia</taxon>
    </lineage>
</organism>
<reference evidence="4 6" key="2">
    <citation type="journal article" date="2020" name="J. Appl. Microbiol.">
        <title>Genetic characterization of Shigatoxigenic and enteropathogenic Escherichia coli O80:H2 from diarrheic and septicemic calves and relatedness to human Shigatoxigenic E. coli O80:H2.</title>
        <authorList>
            <person name="Habets A."/>
            <person name="Crombe F."/>
            <person name="Nakamura K."/>
            <person name="Guerin V."/>
            <person name="De Rauw K."/>
            <person name="Pierard D."/>
            <person name="Saulmont M."/>
            <person name="Hayashi T."/>
            <person name="Mainil J.G."/>
            <person name="Thiry D."/>
        </authorList>
    </citation>
    <scope>NUCLEOTIDE SEQUENCE [LARGE SCALE GENOMIC DNA]</scope>
    <source>
        <strain evidence="5">EH3306</strain>
        <strain evidence="4 6">EH3307</strain>
    </source>
</reference>